<reference evidence="1 2" key="1">
    <citation type="submission" date="2019-04" db="EMBL/GenBank/DDBJ databases">
        <title>Friends and foes A comparative genomics studyof 23 Aspergillus species from section Flavi.</title>
        <authorList>
            <consortium name="DOE Joint Genome Institute"/>
            <person name="Kjaerbolling I."/>
            <person name="Vesth T."/>
            <person name="Frisvad J.C."/>
            <person name="Nybo J.L."/>
            <person name="Theobald S."/>
            <person name="Kildgaard S."/>
            <person name="Isbrandt T."/>
            <person name="Kuo A."/>
            <person name="Sato A."/>
            <person name="Lyhne E.K."/>
            <person name="Kogle M.E."/>
            <person name="Wiebenga A."/>
            <person name="Kun R.S."/>
            <person name="Lubbers R.J."/>
            <person name="Makela M.R."/>
            <person name="Barry K."/>
            <person name="Chovatia M."/>
            <person name="Clum A."/>
            <person name="Daum C."/>
            <person name="Haridas S."/>
            <person name="He G."/>
            <person name="LaButti K."/>
            <person name="Lipzen A."/>
            <person name="Mondo S."/>
            <person name="Riley R."/>
            <person name="Salamov A."/>
            <person name="Simmons B.A."/>
            <person name="Magnuson J.K."/>
            <person name="Henrissat B."/>
            <person name="Mortensen U.H."/>
            <person name="Larsen T.O."/>
            <person name="Devries R.P."/>
            <person name="Grigoriev I.V."/>
            <person name="Machida M."/>
            <person name="Baker S.E."/>
            <person name="Andersen M.R."/>
        </authorList>
    </citation>
    <scope>NUCLEOTIDE SEQUENCE [LARGE SCALE GENOMIC DNA]</scope>
    <source>
        <strain evidence="1 2">IBT 29228</strain>
    </source>
</reference>
<evidence type="ECO:0000313" key="2">
    <source>
        <dbReference type="Proteomes" id="UP000326198"/>
    </source>
</evidence>
<proteinExistence type="predicted"/>
<evidence type="ECO:0000313" key="1">
    <source>
        <dbReference type="EMBL" id="KAE8376723.1"/>
    </source>
</evidence>
<accession>A0A5N7B3Z8</accession>
<organism evidence="1 2">
    <name type="scientific">Aspergillus bertholletiae</name>
    <dbReference type="NCBI Taxonomy" id="1226010"/>
    <lineage>
        <taxon>Eukaryota</taxon>
        <taxon>Fungi</taxon>
        <taxon>Dikarya</taxon>
        <taxon>Ascomycota</taxon>
        <taxon>Pezizomycotina</taxon>
        <taxon>Eurotiomycetes</taxon>
        <taxon>Eurotiomycetidae</taxon>
        <taxon>Eurotiales</taxon>
        <taxon>Aspergillaceae</taxon>
        <taxon>Aspergillus</taxon>
        <taxon>Aspergillus subgen. Circumdati</taxon>
    </lineage>
</organism>
<keyword evidence="2" id="KW-1185">Reference proteome</keyword>
<protein>
    <submittedName>
        <fullName evidence="1">Uncharacterized protein</fullName>
    </submittedName>
</protein>
<gene>
    <name evidence="1" type="ORF">BDV26DRAFT_265070</name>
</gene>
<name>A0A5N7B3Z8_9EURO</name>
<dbReference type="Proteomes" id="UP000326198">
    <property type="component" value="Unassembled WGS sequence"/>
</dbReference>
<dbReference type="AlphaFoldDB" id="A0A5N7B3Z8"/>
<sequence>MFKHRKFSFHPSCFFFSLSLLFFSIFPFKTLSTSPPGFSPLPVLVLIDPFYGPSRV</sequence>
<feature type="non-terminal residue" evidence="1">
    <location>
        <position position="56"/>
    </location>
</feature>
<dbReference type="EMBL" id="ML736235">
    <property type="protein sequence ID" value="KAE8376723.1"/>
    <property type="molecule type" value="Genomic_DNA"/>
</dbReference>